<organism evidence="4 5">
    <name type="scientific">Xanthomonas campestris pv. badrii</name>
    <dbReference type="NCBI Taxonomy" id="149696"/>
    <lineage>
        <taxon>Bacteria</taxon>
        <taxon>Pseudomonadati</taxon>
        <taxon>Pseudomonadota</taxon>
        <taxon>Gammaproteobacteria</taxon>
        <taxon>Lysobacterales</taxon>
        <taxon>Lysobacteraceae</taxon>
        <taxon>Xanthomonas</taxon>
    </lineage>
</organism>
<evidence type="ECO:0000256" key="2">
    <source>
        <dbReference type="SAM" id="MobiDB-lite"/>
    </source>
</evidence>
<gene>
    <name evidence="4" type="ORF">HG421_12860</name>
</gene>
<dbReference type="Proteomes" id="UP000503498">
    <property type="component" value="Chromosome"/>
</dbReference>
<reference evidence="4 5" key="2">
    <citation type="submission" date="2020-04" db="EMBL/GenBank/DDBJ databases">
        <authorList>
            <person name="Fomenkov A."/>
            <person name="Anton B.P."/>
            <person name="Roberts R.J."/>
        </authorList>
    </citation>
    <scope>NUCLEOTIDE SEQUENCE [LARGE SCALE GENOMIC DNA]</scope>
    <source>
        <strain evidence="4 5">NEB122</strain>
    </source>
</reference>
<feature type="region of interest" description="Disordered" evidence="2">
    <location>
        <begin position="1"/>
        <end position="155"/>
    </location>
</feature>
<feature type="compositionally biased region" description="Low complexity" evidence="2">
    <location>
        <begin position="77"/>
        <end position="103"/>
    </location>
</feature>
<dbReference type="AlphaFoldDB" id="A0A7Z2ZHP9"/>
<name>A0A7Z2ZHP9_XANCA</name>
<keyword evidence="1" id="KW-0067">ATP-binding</keyword>
<evidence type="ECO:0000259" key="3">
    <source>
        <dbReference type="PROSITE" id="PS50011"/>
    </source>
</evidence>
<dbReference type="PROSITE" id="PS50011">
    <property type="entry name" value="PROTEIN_KINASE_DOM"/>
    <property type="match status" value="1"/>
</dbReference>
<keyword evidence="4" id="KW-0723">Serine/threonine-protein kinase</keyword>
<feature type="domain" description="Protein kinase" evidence="3">
    <location>
        <begin position="205"/>
        <end position="492"/>
    </location>
</feature>
<dbReference type="PANTHER" id="PTHR44167">
    <property type="entry name" value="OVARIAN-SPECIFIC SERINE/THREONINE-PROTEIN KINASE LOK-RELATED"/>
    <property type="match status" value="1"/>
</dbReference>
<reference evidence="4 5" key="1">
    <citation type="submission" date="2020-04" db="EMBL/GenBank/DDBJ databases">
        <title>Genome-Wide Identification of 5-Methylcytosine Sites in Bacterial Genomes By High-Throughput Sequencing of MspJI Restriction Fragments.</title>
        <authorList>
            <person name="Wu V."/>
        </authorList>
    </citation>
    <scope>NUCLEOTIDE SEQUENCE [LARGE SCALE GENOMIC DNA]</scope>
    <source>
        <strain evidence="4 5">NEB122</strain>
    </source>
</reference>
<dbReference type="Pfam" id="PF00069">
    <property type="entry name" value="Pkinase"/>
    <property type="match status" value="1"/>
</dbReference>
<evidence type="ECO:0000313" key="4">
    <source>
        <dbReference type="EMBL" id="QJD68506.1"/>
    </source>
</evidence>
<keyword evidence="1" id="KW-0547">Nucleotide-binding</keyword>
<keyword evidence="4" id="KW-0808">Transferase</keyword>
<evidence type="ECO:0000256" key="1">
    <source>
        <dbReference type="PROSITE-ProRule" id="PRU10141"/>
    </source>
</evidence>
<dbReference type="GO" id="GO:0004674">
    <property type="term" value="F:protein serine/threonine kinase activity"/>
    <property type="evidence" value="ECO:0007669"/>
    <property type="project" value="UniProtKB-KW"/>
</dbReference>
<dbReference type="EMBL" id="CP051651">
    <property type="protein sequence ID" value="QJD68506.1"/>
    <property type="molecule type" value="Genomic_DNA"/>
</dbReference>
<dbReference type="InterPro" id="IPR011009">
    <property type="entry name" value="Kinase-like_dom_sf"/>
</dbReference>
<dbReference type="Gene3D" id="1.10.510.10">
    <property type="entry name" value="Transferase(Phosphotransferase) domain 1"/>
    <property type="match status" value="1"/>
</dbReference>
<feature type="binding site" evidence="1">
    <location>
        <position position="242"/>
    </location>
    <ligand>
        <name>ATP</name>
        <dbReference type="ChEBI" id="CHEBI:30616"/>
    </ligand>
</feature>
<dbReference type="GO" id="GO:0005524">
    <property type="term" value="F:ATP binding"/>
    <property type="evidence" value="ECO:0007669"/>
    <property type="project" value="UniProtKB-UniRule"/>
</dbReference>
<dbReference type="InterPro" id="IPR017441">
    <property type="entry name" value="Protein_kinase_ATP_BS"/>
</dbReference>
<dbReference type="InterPro" id="IPR000719">
    <property type="entry name" value="Prot_kinase_dom"/>
</dbReference>
<feature type="compositionally biased region" description="Low complexity" evidence="2">
    <location>
        <begin position="120"/>
        <end position="132"/>
    </location>
</feature>
<dbReference type="PROSITE" id="PS00107">
    <property type="entry name" value="PROTEIN_KINASE_ATP"/>
    <property type="match status" value="1"/>
</dbReference>
<evidence type="ECO:0000313" key="5">
    <source>
        <dbReference type="Proteomes" id="UP000503498"/>
    </source>
</evidence>
<dbReference type="NCBIfam" id="NF041408">
    <property type="entry name" value="XopAU"/>
    <property type="match status" value="1"/>
</dbReference>
<accession>A0A7Z2ZHP9</accession>
<dbReference type="SMART" id="SM00220">
    <property type="entry name" value="S_TKc"/>
    <property type="match status" value="1"/>
</dbReference>
<dbReference type="SUPFAM" id="SSF56112">
    <property type="entry name" value="Protein kinase-like (PK-like)"/>
    <property type="match status" value="1"/>
</dbReference>
<protein>
    <submittedName>
        <fullName evidence="4">Serine/threonine protein kinase</fullName>
    </submittedName>
</protein>
<dbReference type="PANTHER" id="PTHR44167:SF24">
    <property type="entry name" value="SERINE_THREONINE-PROTEIN KINASE CHK2"/>
    <property type="match status" value="1"/>
</dbReference>
<sequence length="512" mass="56837">MKISDTHPAVPHGMQADGDQSETSTHPASEHHEPAAPGQDHPLRPLKKRRVSGSKDSSIPKLSLNVDHRPPRVIVPRSLSRSLSMDSSTPTTPGSNSSRTSTPYAHLPLLGSLLDPPTPGSAALSPSPSSASGILRNERIQARDRRYRQQSVSLSPRTIRDLTTNSRRSELIRRLSSLKPGAPEIENGFLPLRLESTHAGNDQSLKNMQPIGKGASGRAYAVRLAEDFWRSGENCGRDFVFKAMLNPDPQDPIPTTLYDKGFQENASDPKTSLSLHKANIYREYHMTVSLDEGTRVMRAYGLAQIDNVLGVLLEKIHGTTVGKLVELARPALQQRTITAPEYLDMTKQLMRDVLIALSRCEEIGIVHQDVSHNNVMYDRSNKMFRLIDMGLGGEEGESASIGTPGYIEMNLQASHRRDVYSAAQLLVHFIKRPDYHMGYLGISLAKSKEDFPLMDELQHLPSERKQEIVAFFNRMIGQDRATAEDLLADPFIKDAALRLQEGVHATFEKLTR</sequence>
<keyword evidence="4" id="KW-0418">Kinase</keyword>
<proteinExistence type="predicted"/>